<keyword evidence="1" id="KW-0175">Coiled coil</keyword>
<comment type="caution">
    <text evidence="3">The sequence shown here is derived from an EMBL/GenBank/DDBJ whole genome shotgun (WGS) entry which is preliminary data.</text>
</comment>
<protein>
    <recommendedName>
        <fullName evidence="5">Transposase</fullName>
    </recommendedName>
</protein>
<evidence type="ECO:0000256" key="1">
    <source>
        <dbReference type="SAM" id="Coils"/>
    </source>
</evidence>
<keyword evidence="4" id="KW-1185">Reference proteome</keyword>
<sequence>MNPQQHDERTRIREAIDRLLAGTPARSDGALTVVALAAEAEVHRMAILRRHPDLKNEFYERVRQEKHQTPESEKRLRETVIRLKKTISNQRRELEELRRITTQLTLANAVLAEELRTAQGRGPGPDNVIPLSRPSR</sequence>
<evidence type="ECO:0000313" key="3">
    <source>
        <dbReference type="EMBL" id="MFC5907914.1"/>
    </source>
</evidence>
<feature type="coiled-coil region" evidence="1">
    <location>
        <begin position="73"/>
        <end position="100"/>
    </location>
</feature>
<feature type="region of interest" description="Disordered" evidence="2">
    <location>
        <begin position="117"/>
        <end position="136"/>
    </location>
</feature>
<organism evidence="3 4">
    <name type="scientific">Streptacidiphilus monticola</name>
    <dbReference type="NCBI Taxonomy" id="2161674"/>
    <lineage>
        <taxon>Bacteria</taxon>
        <taxon>Bacillati</taxon>
        <taxon>Actinomycetota</taxon>
        <taxon>Actinomycetes</taxon>
        <taxon>Kitasatosporales</taxon>
        <taxon>Streptomycetaceae</taxon>
        <taxon>Streptacidiphilus</taxon>
    </lineage>
</organism>
<dbReference type="RefSeq" id="WP_380582813.1">
    <property type="nucleotide sequence ID" value="NZ_JBHSQJ010000046.1"/>
</dbReference>
<evidence type="ECO:0000256" key="2">
    <source>
        <dbReference type="SAM" id="MobiDB-lite"/>
    </source>
</evidence>
<dbReference type="Proteomes" id="UP001596174">
    <property type="component" value="Unassembled WGS sequence"/>
</dbReference>
<name>A0ABW1G063_9ACTN</name>
<reference evidence="4" key="1">
    <citation type="journal article" date="2019" name="Int. J. Syst. Evol. Microbiol.">
        <title>The Global Catalogue of Microorganisms (GCM) 10K type strain sequencing project: providing services to taxonomists for standard genome sequencing and annotation.</title>
        <authorList>
            <consortium name="The Broad Institute Genomics Platform"/>
            <consortium name="The Broad Institute Genome Sequencing Center for Infectious Disease"/>
            <person name="Wu L."/>
            <person name="Ma J."/>
        </authorList>
    </citation>
    <scope>NUCLEOTIDE SEQUENCE [LARGE SCALE GENOMIC DNA]</scope>
    <source>
        <strain evidence="4">JCM 4816</strain>
    </source>
</reference>
<evidence type="ECO:0008006" key="5">
    <source>
        <dbReference type="Google" id="ProtNLM"/>
    </source>
</evidence>
<gene>
    <name evidence="3" type="ORF">ACFP3V_11890</name>
</gene>
<accession>A0ABW1G063</accession>
<proteinExistence type="predicted"/>
<dbReference type="EMBL" id="JBHSQJ010000046">
    <property type="protein sequence ID" value="MFC5907914.1"/>
    <property type="molecule type" value="Genomic_DNA"/>
</dbReference>
<evidence type="ECO:0000313" key="4">
    <source>
        <dbReference type="Proteomes" id="UP001596174"/>
    </source>
</evidence>